<dbReference type="PROSITE" id="PS50937">
    <property type="entry name" value="HTH_MERR_2"/>
    <property type="match status" value="1"/>
</dbReference>
<dbReference type="PRINTS" id="PR00040">
    <property type="entry name" value="HTHMERR"/>
</dbReference>
<dbReference type="Proteomes" id="UP001597063">
    <property type="component" value="Unassembled WGS sequence"/>
</dbReference>
<dbReference type="SUPFAM" id="SSF46955">
    <property type="entry name" value="Putative DNA-binding domain"/>
    <property type="match status" value="1"/>
</dbReference>
<dbReference type="SMART" id="SM00422">
    <property type="entry name" value="HTH_MERR"/>
    <property type="match status" value="1"/>
</dbReference>
<dbReference type="PANTHER" id="PTHR30204">
    <property type="entry name" value="REDOX-CYCLING DRUG-SENSING TRANSCRIPTIONAL ACTIVATOR SOXR"/>
    <property type="match status" value="1"/>
</dbReference>
<sequence length="135" mass="14820">MRIGELAAVTGVSRRLLRYYEEQGLLRPVRSGNGYREYAESDVAAVRHIRALLEAGLPTAVIAPLLGCFHDEGERMVPSPCPDMVTRLRRERARVTEAITRLRSSQETLDALLAAAQGDPQPMATASISRSQDSS</sequence>
<dbReference type="RefSeq" id="WP_131756129.1">
    <property type="nucleotide sequence ID" value="NZ_CAACUY010000012.1"/>
</dbReference>
<dbReference type="PROSITE" id="PS00552">
    <property type="entry name" value="HTH_MERR_1"/>
    <property type="match status" value="1"/>
</dbReference>
<evidence type="ECO:0000313" key="4">
    <source>
        <dbReference type="EMBL" id="MFD0685686.1"/>
    </source>
</evidence>
<proteinExistence type="predicted"/>
<dbReference type="InterPro" id="IPR047057">
    <property type="entry name" value="MerR_fam"/>
</dbReference>
<dbReference type="Gene3D" id="1.10.1660.10">
    <property type="match status" value="1"/>
</dbReference>
<feature type="domain" description="HTH merR-type" evidence="3">
    <location>
        <begin position="1"/>
        <end position="68"/>
    </location>
</feature>
<gene>
    <name evidence="4" type="ORF">ACFQZM_14350</name>
</gene>
<dbReference type="PANTHER" id="PTHR30204:SF93">
    <property type="entry name" value="HTH MERR-TYPE DOMAIN-CONTAINING PROTEIN"/>
    <property type="match status" value="1"/>
</dbReference>
<organism evidence="4 5">
    <name type="scientific">Actinomadura fibrosa</name>
    <dbReference type="NCBI Taxonomy" id="111802"/>
    <lineage>
        <taxon>Bacteria</taxon>
        <taxon>Bacillati</taxon>
        <taxon>Actinomycetota</taxon>
        <taxon>Actinomycetes</taxon>
        <taxon>Streptosporangiales</taxon>
        <taxon>Thermomonosporaceae</taxon>
        <taxon>Actinomadura</taxon>
    </lineage>
</organism>
<feature type="compositionally biased region" description="Polar residues" evidence="2">
    <location>
        <begin position="124"/>
        <end position="135"/>
    </location>
</feature>
<name>A0ABW2XGR7_9ACTN</name>
<evidence type="ECO:0000313" key="5">
    <source>
        <dbReference type="Proteomes" id="UP001597063"/>
    </source>
</evidence>
<dbReference type="EMBL" id="JBHTGP010000006">
    <property type="protein sequence ID" value="MFD0685686.1"/>
    <property type="molecule type" value="Genomic_DNA"/>
</dbReference>
<dbReference type="Pfam" id="PF13411">
    <property type="entry name" value="MerR_1"/>
    <property type="match status" value="1"/>
</dbReference>
<evidence type="ECO:0000259" key="3">
    <source>
        <dbReference type="PROSITE" id="PS50937"/>
    </source>
</evidence>
<dbReference type="InterPro" id="IPR000551">
    <property type="entry name" value="MerR-type_HTH_dom"/>
</dbReference>
<evidence type="ECO:0000256" key="1">
    <source>
        <dbReference type="ARBA" id="ARBA00023125"/>
    </source>
</evidence>
<keyword evidence="1" id="KW-0238">DNA-binding</keyword>
<protein>
    <submittedName>
        <fullName evidence="4">MerR family transcriptional regulator</fullName>
    </submittedName>
</protein>
<dbReference type="CDD" id="cd01282">
    <property type="entry name" value="HTH_MerR-like_sg3"/>
    <property type="match status" value="1"/>
</dbReference>
<feature type="region of interest" description="Disordered" evidence="2">
    <location>
        <begin position="116"/>
        <end position="135"/>
    </location>
</feature>
<evidence type="ECO:0000256" key="2">
    <source>
        <dbReference type="SAM" id="MobiDB-lite"/>
    </source>
</evidence>
<dbReference type="InterPro" id="IPR009061">
    <property type="entry name" value="DNA-bd_dom_put_sf"/>
</dbReference>
<accession>A0ABW2XGR7</accession>
<reference evidence="5" key="1">
    <citation type="journal article" date="2019" name="Int. J. Syst. Evol. Microbiol.">
        <title>The Global Catalogue of Microorganisms (GCM) 10K type strain sequencing project: providing services to taxonomists for standard genome sequencing and annotation.</title>
        <authorList>
            <consortium name="The Broad Institute Genomics Platform"/>
            <consortium name="The Broad Institute Genome Sequencing Center for Infectious Disease"/>
            <person name="Wu L."/>
            <person name="Ma J."/>
        </authorList>
    </citation>
    <scope>NUCLEOTIDE SEQUENCE [LARGE SCALE GENOMIC DNA]</scope>
    <source>
        <strain evidence="5">JCM 9371</strain>
    </source>
</reference>
<keyword evidence="5" id="KW-1185">Reference proteome</keyword>
<comment type="caution">
    <text evidence="4">The sequence shown here is derived from an EMBL/GenBank/DDBJ whole genome shotgun (WGS) entry which is preliminary data.</text>
</comment>